<evidence type="ECO:0000256" key="2">
    <source>
        <dbReference type="ARBA" id="ARBA00010323"/>
    </source>
</evidence>
<dbReference type="GO" id="GO:0016746">
    <property type="term" value="F:acyltransferase activity"/>
    <property type="evidence" value="ECO:0007669"/>
    <property type="project" value="UniProtKB-KW"/>
</dbReference>
<feature type="transmembrane region" description="Helical" evidence="8">
    <location>
        <begin position="116"/>
        <end position="137"/>
    </location>
</feature>
<reference evidence="9 10" key="1">
    <citation type="submission" date="2018-08" db="EMBL/GenBank/DDBJ databases">
        <title>Genomic Encyclopedia of Archaeal and Bacterial Type Strains, Phase II (KMG-II): from individual species to whole genera.</title>
        <authorList>
            <person name="Goeker M."/>
        </authorList>
    </citation>
    <scope>NUCLEOTIDE SEQUENCE [LARGE SCALE GENOMIC DNA]</scope>
    <source>
        <strain evidence="9 10">ATCC 27112</strain>
    </source>
</reference>
<evidence type="ECO:0000256" key="8">
    <source>
        <dbReference type="SAM" id="Phobius"/>
    </source>
</evidence>
<gene>
    <name evidence="9" type="ORF">EI71_01574</name>
</gene>
<keyword evidence="10" id="KW-1185">Reference proteome</keyword>
<evidence type="ECO:0000313" key="9">
    <source>
        <dbReference type="EMBL" id="RIA66525.1"/>
    </source>
</evidence>
<feature type="transmembrane region" description="Helical" evidence="8">
    <location>
        <begin position="76"/>
        <end position="96"/>
    </location>
</feature>
<dbReference type="Proteomes" id="UP000266506">
    <property type="component" value="Unassembled WGS sequence"/>
</dbReference>
<keyword evidence="6 7" id="KW-0472">Membrane</keyword>
<evidence type="ECO:0000256" key="7">
    <source>
        <dbReference type="PIRNR" id="PIRNR016636"/>
    </source>
</evidence>
<keyword evidence="7 9" id="KW-0012">Acyltransferase</keyword>
<evidence type="ECO:0000256" key="6">
    <source>
        <dbReference type="ARBA" id="ARBA00023136"/>
    </source>
</evidence>
<name>A0A397R2L4_9MOLU</name>
<dbReference type="PANTHER" id="PTHR13285:SF18">
    <property type="entry name" value="PROTEIN-CYSTEINE N-PALMITOYLTRANSFERASE RASP"/>
    <property type="match status" value="1"/>
</dbReference>
<comment type="subcellular location">
    <subcellularLocation>
        <location evidence="1">Cell membrane</location>
        <topology evidence="1">Multi-pass membrane protein</topology>
    </subcellularLocation>
</comment>
<dbReference type="PIRSF" id="PIRSF500217">
    <property type="entry name" value="AlgI"/>
    <property type="match status" value="1"/>
</dbReference>
<evidence type="ECO:0000313" key="10">
    <source>
        <dbReference type="Proteomes" id="UP000266506"/>
    </source>
</evidence>
<feature type="transmembrane region" description="Helical" evidence="8">
    <location>
        <begin position="306"/>
        <end position="323"/>
    </location>
</feature>
<dbReference type="PIRSF" id="PIRSF016636">
    <property type="entry name" value="AlgI_DltB"/>
    <property type="match status" value="1"/>
</dbReference>
<dbReference type="InterPro" id="IPR028362">
    <property type="entry name" value="AlgI"/>
</dbReference>
<proteinExistence type="inferred from homology"/>
<dbReference type="FunCoup" id="A0A397R2L4">
    <property type="interactions" value="44"/>
</dbReference>
<dbReference type="AlphaFoldDB" id="A0A397R2L4"/>
<sequence>MSFNSLEFLIFLPIVFILYFIFPKKYRYFILLIASYVFYMWWNWKLIFLILITTLVSYTAGIGIRNTDKIAIKRLLMILSITVSLGILIFFKYANFIVESFILGINSLGGGLTFDAINIILPVGISFYTFQTLSYVIDIYKGKIEAEENPFYYALYVSFFPQLVAGPIERSGDLLPQLKNKEGNHYQNLSIGLKQMLVGFIKKIAIADMVAVYVNNIFNNIDNTNGLLVLVGTILFSIQILCDFSGYSDIAIGCARCFNIKLSKNFDKPYSAISIKDFWNRWHITLSTWFRDYVYFPMGGSRVNKVRLCINILVVFLLSGIWHGAAWTFILWGLMHGIMRIIGQLIEPLREKAYNKWNINKDSIFIKIIRISITYILVSLTWIAFRSNSLAEMATAYRLLFSSWNLNGEYFNTFKNILNMPLEMAIYIPIAILGLKFIDLIRIEFKESKMTPYVLRKVLYTVLILLVMGCFIYQKSSNIESAFIYFQF</sequence>
<keyword evidence="3 7" id="KW-1003">Cell membrane</keyword>
<dbReference type="InterPro" id="IPR024194">
    <property type="entry name" value="Ac/AlaTfrase_AlgI/DltB"/>
</dbReference>
<evidence type="ECO:0000256" key="3">
    <source>
        <dbReference type="ARBA" id="ARBA00022475"/>
    </source>
</evidence>
<keyword evidence="5 8" id="KW-1133">Transmembrane helix</keyword>
<evidence type="ECO:0000256" key="1">
    <source>
        <dbReference type="ARBA" id="ARBA00004651"/>
    </source>
</evidence>
<dbReference type="PANTHER" id="PTHR13285">
    <property type="entry name" value="ACYLTRANSFERASE"/>
    <property type="match status" value="1"/>
</dbReference>
<accession>A0A397R2L4</accession>
<dbReference type="Pfam" id="PF03062">
    <property type="entry name" value="MBOAT"/>
    <property type="match status" value="1"/>
</dbReference>
<feature type="transmembrane region" description="Helical" evidence="8">
    <location>
        <begin position="48"/>
        <end position="64"/>
    </location>
</feature>
<evidence type="ECO:0000256" key="5">
    <source>
        <dbReference type="ARBA" id="ARBA00022989"/>
    </source>
</evidence>
<dbReference type="EMBL" id="QXEV01000022">
    <property type="protein sequence ID" value="RIA66525.1"/>
    <property type="molecule type" value="Genomic_DNA"/>
</dbReference>
<dbReference type="InterPro" id="IPR051085">
    <property type="entry name" value="MB_O-acyltransferase"/>
</dbReference>
<dbReference type="InParanoid" id="A0A397R2L4"/>
<comment type="similarity">
    <text evidence="2 7">Belongs to the membrane-bound acyltransferase family.</text>
</comment>
<keyword evidence="7 9" id="KW-0808">Transferase</keyword>
<organism evidence="9 10">
    <name type="scientific">Anaeroplasma bactoclasticum</name>
    <dbReference type="NCBI Taxonomy" id="2088"/>
    <lineage>
        <taxon>Bacteria</taxon>
        <taxon>Bacillati</taxon>
        <taxon>Mycoplasmatota</taxon>
        <taxon>Mollicutes</taxon>
        <taxon>Anaeroplasmatales</taxon>
        <taxon>Anaeroplasmataceae</taxon>
        <taxon>Anaeroplasma</taxon>
    </lineage>
</organism>
<keyword evidence="4 8" id="KW-0812">Transmembrane</keyword>
<comment type="caution">
    <text evidence="9">The sequence shown here is derived from an EMBL/GenBank/DDBJ whole genome shotgun (WGS) entry which is preliminary data.</text>
</comment>
<protein>
    <submittedName>
        <fullName evidence="9">D-alanyl-lipoteichoic acid acyltransferase DltB (MBOAT superfamily)</fullName>
    </submittedName>
</protein>
<feature type="transmembrane region" description="Helical" evidence="8">
    <location>
        <begin position="453"/>
        <end position="474"/>
    </location>
</feature>
<dbReference type="InterPro" id="IPR004299">
    <property type="entry name" value="MBOAT_fam"/>
</dbReference>
<evidence type="ECO:0000256" key="4">
    <source>
        <dbReference type="ARBA" id="ARBA00022692"/>
    </source>
</evidence>
<feature type="transmembrane region" description="Helical" evidence="8">
    <location>
        <begin position="424"/>
        <end position="441"/>
    </location>
</feature>
<dbReference type="GO" id="GO:0042121">
    <property type="term" value="P:alginic acid biosynthetic process"/>
    <property type="evidence" value="ECO:0007669"/>
    <property type="project" value="InterPro"/>
</dbReference>
<dbReference type="GO" id="GO:0005886">
    <property type="term" value="C:plasma membrane"/>
    <property type="evidence" value="ECO:0007669"/>
    <property type="project" value="UniProtKB-SubCell"/>
</dbReference>
<feature type="transmembrane region" description="Helical" evidence="8">
    <location>
        <begin position="368"/>
        <end position="385"/>
    </location>
</feature>
<dbReference type="OrthoDB" id="9805788at2"/>
<feature type="transmembrane region" description="Helical" evidence="8">
    <location>
        <begin position="6"/>
        <end position="21"/>
    </location>
</feature>